<evidence type="ECO:0000256" key="1">
    <source>
        <dbReference type="ARBA" id="ARBA00023002"/>
    </source>
</evidence>
<proteinExistence type="predicted"/>
<comment type="caution">
    <text evidence="3">The sequence shown here is derived from an EMBL/GenBank/DDBJ whole genome shotgun (WGS) entry which is preliminary data.</text>
</comment>
<reference evidence="3 4" key="1">
    <citation type="journal article" date="2019" name="Int. J. Syst. Evol. Microbiol.">
        <title>The Global Catalogue of Microorganisms (GCM) 10K type strain sequencing project: providing services to taxonomists for standard genome sequencing and annotation.</title>
        <authorList>
            <consortium name="The Broad Institute Genomics Platform"/>
            <consortium name="The Broad Institute Genome Sequencing Center for Infectious Disease"/>
            <person name="Wu L."/>
            <person name="Ma J."/>
        </authorList>
    </citation>
    <scope>NUCLEOTIDE SEQUENCE [LARGE SCALE GENOMIC DNA]</scope>
    <source>
        <strain evidence="3 4">JCM 7356</strain>
    </source>
</reference>
<organism evidence="3 4">
    <name type="scientific">Kitasatospora cystarginea</name>
    <dbReference type="NCBI Taxonomy" id="58350"/>
    <lineage>
        <taxon>Bacteria</taxon>
        <taxon>Bacillati</taxon>
        <taxon>Actinomycetota</taxon>
        <taxon>Actinomycetes</taxon>
        <taxon>Kitasatosporales</taxon>
        <taxon>Streptomycetaceae</taxon>
        <taxon>Kitasatospora</taxon>
    </lineage>
</organism>
<dbReference type="Gene3D" id="3.40.50.360">
    <property type="match status" value="1"/>
</dbReference>
<dbReference type="RefSeq" id="WP_344639735.1">
    <property type="nucleotide sequence ID" value="NZ_BAAATR010000035.1"/>
</dbReference>
<accession>A0ABN3EQM6</accession>
<keyword evidence="1" id="KW-0560">Oxidoreductase</keyword>
<keyword evidence="4" id="KW-1185">Reference proteome</keyword>
<dbReference type="SUPFAM" id="SSF52218">
    <property type="entry name" value="Flavoproteins"/>
    <property type="match status" value="1"/>
</dbReference>
<dbReference type="PANTHER" id="PTHR47307">
    <property type="entry name" value="GLUTATHIONE-REGULATED POTASSIUM-EFFLUX SYSTEM ANCILLARY PROTEIN KEFG"/>
    <property type="match status" value="1"/>
</dbReference>
<sequence>MPSSTSTLVVFAHPNPDTSRINSALVAQARDTEHVAVHDLYAAYPEGPIDAEREQRLLVEHDVIVLQFPFYWYSVPPRLKQWLDEVLLEGFAYGAGGDALHGKTLQLVTTTGGPEKSYRPDGYNRFTARQLLLPLDATAHLCGMVYADPLIFQGVRTYTDEDVAEAGRRYRGLLESTVRTPVS</sequence>
<gene>
    <name evidence="3" type="ORF">GCM10010430_60810</name>
</gene>
<name>A0ABN3EQM6_9ACTN</name>
<dbReference type="Proteomes" id="UP001500305">
    <property type="component" value="Unassembled WGS sequence"/>
</dbReference>
<evidence type="ECO:0000313" key="4">
    <source>
        <dbReference type="Proteomes" id="UP001500305"/>
    </source>
</evidence>
<evidence type="ECO:0000259" key="2">
    <source>
        <dbReference type="Pfam" id="PF02525"/>
    </source>
</evidence>
<dbReference type="PANTHER" id="PTHR47307:SF1">
    <property type="entry name" value="GLUTATHIONE-REGULATED POTASSIUM-EFFLUX SYSTEM ANCILLARY PROTEIN KEFG"/>
    <property type="match status" value="1"/>
</dbReference>
<evidence type="ECO:0000313" key="3">
    <source>
        <dbReference type="EMBL" id="GAA2267468.1"/>
    </source>
</evidence>
<protein>
    <submittedName>
        <fullName evidence="3">NAD(P)H-dependent oxidoreductase</fullName>
    </submittedName>
</protein>
<dbReference type="InterPro" id="IPR046980">
    <property type="entry name" value="KefG/KefF"/>
</dbReference>
<dbReference type="InterPro" id="IPR003680">
    <property type="entry name" value="Flavodoxin_fold"/>
</dbReference>
<dbReference type="EMBL" id="BAAATR010000035">
    <property type="protein sequence ID" value="GAA2267468.1"/>
    <property type="molecule type" value="Genomic_DNA"/>
</dbReference>
<feature type="domain" description="Flavodoxin-like fold" evidence="2">
    <location>
        <begin position="6"/>
        <end position="171"/>
    </location>
</feature>
<dbReference type="InterPro" id="IPR029039">
    <property type="entry name" value="Flavoprotein-like_sf"/>
</dbReference>
<dbReference type="Pfam" id="PF02525">
    <property type="entry name" value="Flavodoxin_2"/>
    <property type="match status" value="1"/>
</dbReference>